<dbReference type="Proteomes" id="UP000242188">
    <property type="component" value="Unassembled WGS sequence"/>
</dbReference>
<feature type="chain" id="PRO_5012781196" evidence="5">
    <location>
        <begin position="22"/>
        <end position="1040"/>
    </location>
</feature>
<keyword evidence="8" id="KW-1185">Reference proteome</keyword>
<name>A0A210QXM9_MIZYE</name>
<evidence type="ECO:0000313" key="7">
    <source>
        <dbReference type="EMBL" id="OWF53474.1"/>
    </source>
</evidence>
<evidence type="ECO:0000259" key="6">
    <source>
        <dbReference type="PROSITE" id="PS51233"/>
    </source>
</evidence>
<keyword evidence="4" id="KW-1133">Transmembrane helix</keyword>
<accession>A0A210QXM9</accession>
<dbReference type="OrthoDB" id="10001041at2759"/>
<evidence type="ECO:0000256" key="2">
    <source>
        <dbReference type="ARBA" id="ARBA00023157"/>
    </source>
</evidence>
<dbReference type="PROSITE" id="PS51233">
    <property type="entry name" value="VWFD"/>
    <property type="match status" value="1"/>
</dbReference>
<reference evidence="7 8" key="1">
    <citation type="journal article" date="2017" name="Nat. Ecol. Evol.">
        <title>Scallop genome provides insights into evolution of bilaterian karyotype and development.</title>
        <authorList>
            <person name="Wang S."/>
            <person name="Zhang J."/>
            <person name="Jiao W."/>
            <person name="Li J."/>
            <person name="Xun X."/>
            <person name="Sun Y."/>
            <person name="Guo X."/>
            <person name="Huan P."/>
            <person name="Dong B."/>
            <person name="Zhang L."/>
            <person name="Hu X."/>
            <person name="Sun X."/>
            <person name="Wang J."/>
            <person name="Zhao C."/>
            <person name="Wang Y."/>
            <person name="Wang D."/>
            <person name="Huang X."/>
            <person name="Wang R."/>
            <person name="Lv J."/>
            <person name="Li Y."/>
            <person name="Zhang Z."/>
            <person name="Liu B."/>
            <person name="Lu W."/>
            <person name="Hui Y."/>
            <person name="Liang J."/>
            <person name="Zhou Z."/>
            <person name="Hou R."/>
            <person name="Li X."/>
            <person name="Liu Y."/>
            <person name="Li H."/>
            <person name="Ning X."/>
            <person name="Lin Y."/>
            <person name="Zhao L."/>
            <person name="Xing Q."/>
            <person name="Dou J."/>
            <person name="Li Y."/>
            <person name="Mao J."/>
            <person name="Guo H."/>
            <person name="Dou H."/>
            <person name="Li T."/>
            <person name="Mu C."/>
            <person name="Jiang W."/>
            <person name="Fu Q."/>
            <person name="Fu X."/>
            <person name="Miao Y."/>
            <person name="Liu J."/>
            <person name="Yu Q."/>
            <person name="Li R."/>
            <person name="Liao H."/>
            <person name="Li X."/>
            <person name="Kong Y."/>
            <person name="Jiang Z."/>
            <person name="Chourrout D."/>
            <person name="Li R."/>
            <person name="Bao Z."/>
        </authorList>
    </citation>
    <scope>NUCLEOTIDE SEQUENCE [LARGE SCALE GENOMIC DNA]</scope>
    <source>
        <strain evidence="7 8">PY_sf001</strain>
    </source>
</reference>
<sequence>MMQQILLLFVTITVGYNGVSGATDPCFSYISLNDSTRLTSYTLKNGESELSDAFLTTGWYRNVHRSDGDLMTTCPNQTDCGTIFPVWINGTLPSKGKIETVQACKHTFVGCCGSSSTIQVKRCDGFYVYNLHPMKASTGRYCFRGSRRCTGSESSLTGYAPCSSSHLSFRVAPRVSPGLTNNPGQRHLKFTCAGVSSMYRSLQFDVVWEVEGTEVNRKLNLSYSSLLTDGRLIEREWNVTGQNIGMHVRCAIRAHNTHSSTAFYYSQKFYAGFEIRQPRITVNSGDTAVVGIRTTVPIACPSIRPHCTIYIEMFDLSEQLPRNTQCNRNMTKLDHHNHSHCGVKFDGFRWRTYQNMVISALADQQYRSQYTAILKLRTLQNDYDSLWNNFVLPDIKVVITDPGVASKKGHVCKSITDPHIKQFDSTSYYGRQFASIGEYILYKNKEKPYSVQTISTNITDFGNCAVGVQAGADIFIIYGCEYPGKWVFKRYCSKDTNRLDIYEKDNGRNYEVHLPSGTYIVIKISPIYQSHYLDVEIHISPSEWNKTEGLCGTFNGNRYDDRIDRSGKTVSSDEQFTKAWSVSPTESMFVEKSRTAKLDRPYYFCSCNNVIGTDFHQSATCSWREGLPLCPSLNWNEQECSYRSKRDADGLIDDTEIDAPLSLVAYQPPPSNLAEWKNGWNRTSATEYCTRIITGSSAFAACKRHTTVNDSDSISICISDIQITGHTKFSSGAVESFKSTCSNEVRLNTSLWTSSTQGHISPAEEVMAMQCPNDCKQENVARGTCVQGTCQCFNRYTGPDCSIDINASPVLYPPTSNNLCDRSKASCGGVSLFGSNFDHSSDMKCKIQVMKSGNDADTTTVDTVSTIGAIKKSFSEVLCPLGNVRKRRSGSSSLSRYTQLMVSVSNNANNYSAPVPVVIYDSTCMMCTMPGGRIVCKQRNDICVTGDVCYSLSSEKCRNNKKHDDDDGDDKEDDHNNDKNSNMWIIGAVLGGLALIAIIGGVLYKFCVKSKMHVHDQYIGETYEDLHVYSNPPAATHYKK</sequence>
<protein>
    <submittedName>
        <fullName evidence="7">von Willebrand factor D and EGF domain-containing protein</fullName>
    </submittedName>
</protein>
<feature type="transmembrane region" description="Helical" evidence="4">
    <location>
        <begin position="983"/>
        <end position="1004"/>
    </location>
</feature>
<dbReference type="InterPro" id="IPR001846">
    <property type="entry name" value="VWF_type-D"/>
</dbReference>
<proteinExistence type="predicted"/>
<dbReference type="AlphaFoldDB" id="A0A210QXM9"/>
<evidence type="ECO:0000256" key="1">
    <source>
        <dbReference type="ARBA" id="ARBA00022729"/>
    </source>
</evidence>
<dbReference type="Pfam" id="PF23283">
    <property type="entry name" value="D8C_UMOD"/>
    <property type="match status" value="1"/>
</dbReference>
<feature type="signal peptide" evidence="5">
    <location>
        <begin position="1"/>
        <end position="21"/>
    </location>
</feature>
<evidence type="ECO:0000256" key="5">
    <source>
        <dbReference type="SAM" id="SignalP"/>
    </source>
</evidence>
<dbReference type="Gene3D" id="2.10.25.10">
    <property type="entry name" value="Laminin"/>
    <property type="match status" value="1"/>
</dbReference>
<keyword evidence="4" id="KW-0472">Membrane</keyword>
<evidence type="ECO:0000256" key="3">
    <source>
        <dbReference type="SAM" id="MobiDB-lite"/>
    </source>
</evidence>
<dbReference type="InterPro" id="IPR057774">
    <property type="entry name" value="D8C_UMOD/GP2/OIT3-like"/>
</dbReference>
<dbReference type="InterPro" id="IPR058727">
    <property type="entry name" value="Helical_Vwde"/>
</dbReference>
<dbReference type="Pfam" id="PF00094">
    <property type="entry name" value="VWD"/>
    <property type="match status" value="1"/>
</dbReference>
<feature type="region of interest" description="Disordered" evidence="3">
    <location>
        <begin position="957"/>
        <end position="977"/>
    </location>
</feature>
<gene>
    <name evidence="7" type="ORF">KP79_PYT22941</name>
</gene>
<keyword evidence="1 5" id="KW-0732">Signal</keyword>
<dbReference type="EMBL" id="NEDP02001340">
    <property type="protein sequence ID" value="OWF53474.1"/>
    <property type="molecule type" value="Genomic_DNA"/>
</dbReference>
<keyword evidence="2" id="KW-1015">Disulfide bond</keyword>
<organism evidence="7 8">
    <name type="scientific">Mizuhopecten yessoensis</name>
    <name type="common">Japanese scallop</name>
    <name type="synonym">Patinopecten yessoensis</name>
    <dbReference type="NCBI Taxonomy" id="6573"/>
    <lineage>
        <taxon>Eukaryota</taxon>
        <taxon>Metazoa</taxon>
        <taxon>Spiralia</taxon>
        <taxon>Lophotrochozoa</taxon>
        <taxon>Mollusca</taxon>
        <taxon>Bivalvia</taxon>
        <taxon>Autobranchia</taxon>
        <taxon>Pteriomorphia</taxon>
        <taxon>Pectinida</taxon>
        <taxon>Pectinoidea</taxon>
        <taxon>Pectinidae</taxon>
        <taxon>Mizuhopecten</taxon>
    </lineage>
</organism>
<comment type="caution">
    <text evidence="7">The sequence shown here is derived from an EMBL/GenBank/DDBJ whole genome shotgun (WGS) entry which is preliminary data.</text>
</comment>
<evidence type="ECO:0000313" key="8">
    <source>
        <dbReference type="Proteomes" id="UP000242188"/>
    </source>
</evidence>
<dbReference type="STRING" id="6573.A0A210QXM9"/>
<feature type="domain" description="VWFD" evidence="6">
    <location>
        <begin position="410"/>
        <end position="588"/>
    </location>
</feature>
<evidence type="ECO:0000256" key="4">
    <source>
        <dbReference type="SAM" id="Phobius"/>
    </source>
</evidence>
<keyword evidence="4" id="KW-0812">Transmembrane</keyword>
<dbReference type="Pfam" id="PF26129">
    <property type="entry name" value="Vwde"/>
    <property type="match status" value="1"/>
</dbReference>